<dbReference type="EMBL" id="JAPXFL010000005">
    <property type="protein sequence ID" value="KAK9507065.1"/>
    <property type="molecule type" value="Genomic_DNA"/>
</dbReference>
<dbReference type="SUPFAM" id="SSF81321">
    <property type="entry name" value="Family A G protein-coupled receptor-like"/>
    <property type="match status" value="1"/>
</dbReference>
<dbReference type="CDD" id="cd15927">
    <property type="entry name" value="7tmA_Bombesin_R-like"/>
    <property type="match status" value="1"/>
</dbReference>
<evidence type="ECO:0000256" key="4">
    <source>
        <dbReference type="ARBA" id="ARBA00022692"/>
    </source>
</evidence>
<protein>
    <recommendedName>
        <fullName evidence="14">G-protein coupled receptors family 1 profile domain-containing protein</fullName>
    </recommendedName>
</protein>
<accession>A0AAW1DA85</accession>
<dbReference type="InterPro" id="IPR000276">
    <property type="entry name" value="GPCR_Rhodpsn"/>
</dbReference>
<evidence type="ECO:0000256" key="2">
    <source>
        <dbReference type="ARBA" id="ARBA00010663"/>
    </source>
</evidence>
<feature type="transmembrane region" description="Helical" evidence="13">
    <location>
        <begin position="164"/>
        <end position="185"/>
    </location>
</feature>
<comment type="similarity">
    <text evidence="2 12">Belongs to the G-protein coupled receptor 1 family.</text>
</comment>
<dbReference type="PANTHER" id="PTHR45695">
    <property type="entry name" value="LEUCOKININ RECEPTOR-RELATED"/>
    <property type="match status" value="1"/>
</dbReference>
<keyword evidence="9 12" id="KW-0675">Receptor</keyword>
<keyword evidence="4 12" id="KW-0812">Transmembrane</keyword>
<keyword evidence="7 13" id="KW-0472">Membrane</keyword>
<organism evidence="15 16">
    <name type="scientific">Rhynocoris fuscipes</name>
    <dbReference type="NCBI Taxonomy" id="488301"/>
    <lineage>
        <taxon>Eukaryota</taxon>
        <taxon>Metazoa</taxon>
        <taxon>Ecdysozoa</taxon>
        <taxon>Arthropoda</taxon>
        <taxon>Hexapoda</taxon>
        <taxon>Insecta</taxon>
        <taxon>Pterygota</taxon>
        <taxon>Neoptera</taxon>
        <taxon>Paraneoptera</taxon>
        <taxon>Hemiptera</taxon>
        <taxon>Heteroptera</taxon>
        <taxon>Panheteroptera</taxon>
        <taxon>Cimicomorpha</taxon>
        <taxon>Reduviidae</taxon>
        <taxon>Harpactorinae</taxon>
        <taxon>Harpactorini</taxon>
        <taxon>Rhynocoris</taxon>
    </lineage>
</organism>
<feature type="transmembrane region" description="Helical" evidence="13">
    <location>
        <begin position="76"/>
        <end position="97"/>
    </location>
</feature>
<feature type="transmembrane region" description="Helical" evidence="13">
    <location>
        <begin position="217"/>
        <end position="238"/>
    </location>
</feature>
<keyword evidence="8" id="KW-1015">Disulfide bond</keyword>
<evidence type="ECO:0000256" key="7">
    <source>
        <dbReference type="ARBA" id="ARBA00023136"/>
    </source>
</evidence>
<evidence type="ECO:0000256" key="1">
    <source>
        <dbReference type="ARBA" id="ARBA00004651"/>
    </source>
</evidence>
<evidence type="ECO:0000256" key="12">
    <source>
        <dbReference type="RuleBase" id="RU000688"/>
    </source>
</evidence>
<feature type="transmembrane region" description="Helical" evidence="13">
    <location>
        <begin position="258"/>
        <end position="278"/>
    </location>
</feature>
<evidence type="ECO:0000256" key="3">
    <source>
        <dbReference type="ARBA" id="ARBA00022475"/>
    </source>
</evidence>
<keyword evidence="6 12" id="KW-0297">G-protein coupled receptor</keyword>
<dbReference type="PROSITE" id="PS50262">
    <property type="entry name" value="G_PROTEIN_RECEP_F1_2"/>
    <property type="match status" value="1"/>
</dbReference>
<keyword evidence="10" id="KW-0325">Glycoprotein</keyword>
<dbReference type="Proteomes" id="UP001461498">
    <property type="component" value="Unassembled WGS sequence"/>
</dbReference>
<comment type="caution">
    <text evidence="15">The sequence shown here is derived from an EMBL/GenBank/DDBJ whole genome shotgun (WGS) entry which is preliminary data.</text>
</comment>
<gene>
    <name evidence="15" type="ORF">O3M35_008889</name>
</gene>
<evidence type="ECO:0000256" key="11">
    <source>
        <dbReference type="ARBA" id="ARBA00023224"/>
    </source>
</evidence>
<keyword evidence="3" id="KW-1003">Cell membrane</keyword>
<dbReference type="InterPro" id="IPR001556">
    <property type="entry name" value="Bombsn_rcpt-like"/>
</dbReference>
<evidence type="ECO:0000313" key="15">
    <source>
        <dbReference type="EMBL" id="KAK9507065.1"/>
    </source>
</evidence>
<dbReference type="AlphaFoldDB" id="A0AAW1DA85"/>
<evidence type="ECO:0000256" key="6">
    <source>
        <dbReference type="ARBA" id="ARBA00023040"/>
    </source>
</evidence>
<evidence type="ECO:0000256" key="5">
    <source>
        <dbReference type="ARBA" id="ARBA00022989"/>
    </source>
</evidence>
<comment type="subcellular location">
    <subcellularLocation>
        <location evidence="1">Cell membrane</location>
        <topology evidence="1">Multi-pass membrane protein</topology>
    </subcellularLocation>
</comment>
<keyword evidence="16" id="KW-1185">Reference proteome</keyword>
<reference evidence="15 16" key="1">
    <citation type="submission" date="2022-12" db="EMBL/GenBank/DDBJ databases">
        <title>Chromosome-level genome assembly of true bugs.</title>
        <authorList>
            <person name="Ma L."/>
            <person name="Li H."/>
        </authorList>
    </citation>
    <scope>NUCLEOTIDE SEQUENCE [LARGE SCALE GENOMIC DNA]</scope>
    <source>
        <strain evidence="15">Lab_2022b</strain>
    </source>
</reference>
<dbReference type="PRINTS" id="PR00358">
    <property type="entry name" value="BOMBESINR"/>
</dbReference>
<keyword evidence="11 12" id="KW-0807">Transducer</keyword>
<feature type="transmembrane region" description="Helical" evidence="13">
    <location>
        <begin position="109"/>
        <end position="132"/>
    </location>
</feature>
<dbReference type="Gene3D" id="1.20.1070.10">
    <property type="entry name" value="Rhodopsin 7-helix transmembrane proteins"/>
    <property type="match status" value="1"/>
</dbReference>
<evidence type="ECO:0000256" key="10">
    <source>
        <dbReference type="ARBA" id="ARBA00023180"/>
    </source>
</evidence>
<dbReference type="PRINTS" id="PR00237">
    <property type="entry name" value="GPCRRHODOPSN"/>
</dbReference>
<dbReference type="PANTHER" id="PTHR45695:SF26">
    <property type="entry name" value="NEUROPEPTIDE CCHAMIDE-1 RECEPTOR"/>
    <property type="match status" value="1"/>
</dbReference>
<evidence type="ECO:0000256" key="9">
    <source>
        <dbReference type="ARBA" id="ARBA00023170"/>
    </source>
</evidence>
<sequence length="333" mass="37999">MAVIFLVGVLGNGTLVLIFIRHRTMRNVPNTYILSLALGDLLIMVNCIPFTSTLYTLESWPYGEFVCKLSEATKDVSVGVSVFTLTALSAERYCAIVNPIRRHISTKPLTVVTAGCIWILSILLALPAAIFANIRQANTSDDRIIDYCSPFPEEFGPTYQKSNVLIKFLAFYAVPLCVIAAFYILMARHLVLSTRNMPGELQGQSNQVKARKKVAKMVLAFVIIFIVCFLPYHTFMLWFHFYENSHSEYNHFWHAYRIIGFCLSYLNSCINPIALYCVSKAFRKHFNRYLLCWFVRSSPVDEISMNHIYSSTRNHRQSSVLTSHYSIAHSEKT</sequence>
<evidence type="ECO:0000313" key="16">
    <source>
        <dbReference type="Proteomes" id="UP001461498"/>
    </source>
</evidence>
<proteinExistence type="inferred from homology"/>
<dbReference type="InterPro" id="IPR017452">
    <property type="entry name" value="GPCR_Rhodpsn_7TM"/>
</dbReference>
<dbReference type="Pfam" id="PF00001">
    <property type="entry name" value="7tm_1"/>
    <property type="match status" value="1"/>
</dbReference>
<evidence type="ECO:0000256" key="13">
    <source>
        <dbReference type="SAM" id="Phobius"/>
    </source>
</evidence>
<dbReference type="GO" id="GO:0008188">
    <property type="term" value="F:neuropeptide receptor activity"/>
    <property type="evidence" value="ECO:0007669"/>
    <property type="project" value="TreeGrafter"/>
</dbReference>
<feature type="domain" description="G-protein coupled receptors family 1 profile" evidence="14">
    <location>
        <begin position="11"/>
        <end position="275"/>
    </location>
</feature>
<dbReference type="PROSITE" id="PS00237">
    <property type="entry name" value="G_PROTEIN_RECEP_F1_1"/>
    <property type="match status" value="1"/>
</dbReference>
<name>A0AAW1DA85_9HEMI</name>
<evidence type="ECO:0000256" key="8">
    <source>
        <dbReference type="ARBA" id="ARBA00023157"/>
    </source>
</evidence>
<dbReference type="GO" id="GO:0005886">
    <property type="term" value="C:plasma membrane"/>
    <property type="evidence" value="ECO:0007669"/>
    <property type="project" value="UniProtKB-SubCell"/>
</dbReference>
<feature type="transmembrane region" description="Helical" evidence="13">
    <location>
        <begin position="6"/>
        <end position="22"/>
    </location>
</feature>
<evidence type="ECO:0000259" key="14">
    <source>
        <dbReference type="PROSITE" id="PS50262"/>
    </source>
</evidence>
<keyword evidence="5 13" id="KW-1133">Transmembrane helix</keyword>
<feature type="transmembrane region" description="Helical" evidence="13">
    <location>
        <begin position="34"/>
        <end position="56"/>
    </location>
</feature>